<dbReference type="AlphaFoldDB" id="W3XAK2"/>
<dbReference type="Proteomes" id="UP000030651">
    <property type="component" value="Unassembled WGS sequence"/>
</dbReference>
<dbReference type="GO" id="GO:0016788">
    <property type="term" value="F:hydrolase activity, acting on ester bonds"/>
    <property type="evidence" value="ECO:0007669"/>
    <property type="project" value="InterPro"/>
</dbReference>
<sequence>MRNAALSVLGITATPSSTGTPLSYAAGSERALTLSNLANIVSFGDSWTDIRFDVNGTQPSLGIPFGNTGKTSSNGKMWPQYLAMKYNTSTVLGYDLALSGAVVDVDIITTATHDMDEQVNEKFEPYADQSGLLPSRKTLYTLWVGNNDMNRSYNGTDPAINSKVIARYKELATHLHNVGARNFLFLSVPPMWLFPSNMANGADLAKLRSAVEDLNARLQKMAREIDHDLAYTSVYYFDITSLFGTVVEDPGQFNETAIYKDTTSWREAYESGTSKPDYKSSKCTYSALEYLFIDGAHPTQPWHDLMANRLSIMLDNGESLS</sequence>
<proteinExistence type="predicted"/>
<dbReference type="InParanoid" id="W3XAK2"/>
<dbReference type="InterPro" id="IPR051058">
    <property type="entry name" value="GDSL_Est/Lipase"/>
</dbReference>
<dbReference type="InterPro" id="IPR001087">
    <property type="entry name" value="GDSL"/>
</dbReference>
<keyword evidence="3" id="KW-1185">Reference proteome</keyword>
<name>W3XAK2_PESFW</name>
<dbReference type="OMA" id="TYSALEY"/>
<dbReference type="PANTHER" id="PTHR45648:SF22">
    <property type="entry name" value="GDSL LIPASE_ACYLHYDROLASE FAMILY PROTEIN (AFU_ORTHOLOGUE AFUA_4G14700)"/>
    <property type="match status" value="1"/>
</dbReference>
<gene>
    <name evidence="2" type="ORF">PFICI_04940</name>
</gene>
<keyword evidence="1" id="KW-0378">Hydrolase</keyword>
<accession>W3XAK2</accession>
<dbReference type="PANTHER" id="PTHR45648">
    <property type="entry name" value="GDSL LIPASE/ACYLHYDROLASE FAMILY PROTEIN (AFU_ORTHOLOGUE AFUA_4G14700)"/>
    <property type="match status" value="1"/>
</dbReference>
<dbReference type="eggNOG" id="ENOG502SE42">
    <property type="taxonomic scope" value="Eukaryota"/>
</dbReference>
<evidence type="ECO:0000313" key="2">
    <source>
        <dbReference type="EMBL" id="ETS83064.1"/>
    </source>
</evidence>
<dbReference type="KEGG" id="pfy:PFICI_04940"/>
<organism evidence="2 3">
    <name type="scientific">Pestalotiopsis fici (strain W106-1 / CGMCC3.15140)</name>
    <dbReference type="NCBI Taxonomy" id="1229662"/>
    <lineage>
        <taxon>Eukaryota</taxon>
        <taxon>Fungi</taxon>
        <taxon>Dikarya</taxon>
        <taxon>Ascomycota</taxon>
        <taxon>Pezizomycotina</taxon>
        <taxon>Sordariomycetes</taxon>
        <taxon>Xylariomycetidae</taxon>
        <taxon>Amphisphaeriales</taxon>
        <taxon>Sporocadaceae</taxon>
        <taxon>Pestalotiopsis</taxon>
    </lineage>
</organism>
<dbReference type="Pfam" id="PF00657">
    <property type="entry name" value="Lipase_GDSL"/>
    <property type="match status" value="1"/>
</dbReference>
<evidence type="ECO:0008006" key="4">
    <source>
        <dbReference type="Google" id="ProtNLM"/>
    </source>
</evidence>
<dbReference type="InterPro" id="IPR036514">
    <property type="entry name" value="SGNH_hydro_sf"/>
</dbReference>
<evidence type="ECO:0000256" key="1">
    <source>
        <dbReference type="ARBA" id="ARBA00022801"/>
    </source>
</evidence>
<dbReference type="Gene3D" id="3.40.50.1110">
    <property type="entry name" value="SGNH hydrolase"/>
    <property type="match status" value="1"/>
</dbReference>
<dbReference type="GeneID" id="19269953"/>
<protein>
    <recommendedName>
        <fullName evidence="4">SGNH hydrolase-type esterase domain-containing protein</fullName>
    </recommendedName>
</protein>
<dbReference type="HOGENOM" id="CLU_015101_4_2_1"/>
<dbReference type="RefSeq" id="XP_007831712.1">
    <property type="nucleotide sequence ID" value="XM_007833521.1"/>
</dbReference>
<dbReference type="EMBL" id="KI912111">
    <property type="protein sequence ID" value="ETS83064.1"/>
    <property type="molecule type" value="Genomic_DNA"/>
</dbReference>
<reference evidence="3" key="1">
    <citation type="journal article" date="2015" name="BMC Genomics">
        <title>Genomic and transcriptomic analysis of the endophytic fungus Pestalotiopsis fici reveals its lifestyle and high potential for synthesis of natural products.</title>
        <authorList>
            <person name="Wang X."/>
            <person name="Zhang X."/>
            <person name="Liu L."/>
            <person name="Xiang M."/>
            <person name="Wang W."/>
            <person name="Sun X."/>
            <person name="Che Y."/>
            <person name="Guo L."/>
            <person name="Liu G."/>
            <person name="Guo L."/>
            <person name="Wang C."/>
            <person name="Yin W.B."/>
            <person name="Stadler M."/>
            <person name="Zhang X."/>
            <person name="Liu X."/>
        </authorList>
    </citation>
    <scope>NUCLEOTIDE SEQUENCE [LARGE SCALE GENOMIC DNA]</scope>
    <source>
        <strain evidence="3">W106-1 / CGMCC3.15140</strain>
    </source>
</reference>
<dbReference type="OrthoDB" id="1600564at2759"/>
<evidence type="ECO:0000313" key="3">
    <source>
        <dbReference type="Proteomes" id="UP000030651"/>
    </source>
</evidence>
<dbReference type="SUPFAM" id="SSF52266">
    <property type="entry name" value="SGNH hydrolase"/>
    <property type="match status" value="1"/>
</dbReference>